<dbReference type="AlphaFoldDB" id="A0A8W8M761"/>
<dbReference type="EnsemblMetazoa" id="G30890.1">
    <property type="protein sequence ID" value="G30890.1:cds"/>
    <property type="gene ID" value="G30890"/>
</dbReference>
<name>A0A8W8M761_MAGGI</name>
<accession>A0A8W8M761</accession>
<feature type="region of interest" description="Disordered" evidence="1">
    <location>
        <begin position="107"/>
        <end position="161"/>
    </location>
</feature>
<protein>
    <submittedName>
        <fullName evidence="3">Uncharacterized protein</fullName>
    </submittedName>
</protein>
<evidence type="ECO:0000313" key="4">
    <source>
        <dbReference type="Proteomes" id="UP000005408"/>
    </source>
</evidence>
<feature type="compositionally biased region" description="Low complexity" evidence="1">
    <location>
        <begin position="135"/>
        <end position="146"/>
    </location>
</feature>
<proteinExistence type="predicted"/>
<evidence type="ECO:0000256" key="1">
    <source>
        <dbReference type="SAM" id="MobiDB-lite"/>
    </source>
</evidence>
<keyword evidence="4" id="KW-1185">Reference proteome</keyword>
<feature type="transmembrane region" description="Helical" evidence="2">
    <location>
        <begin position="77"/>
        <end position="98"/>
    </location>
</feature>
<keyword evidence="2" id="KW-0812">Transmembrane</keyword>
<evidence type="ECO:0000313" key="3">
    <source>
        <dbReference type="EnsemblMetazoa" id="G30890.1:cds"/>
    </source>
</evidence>
<keyword evidence="2" id="KW-0472">Membrane</keyword>
<dbReference type="Proteomes" id="UP000005408">
    <property type="component" value="Unassembled WGS sequence"/>
</dbReference>
<organism evidence="3 4">
    <name type="scientific">Magallana gigas</name>
    <name type="common">Pacific oyster</name>
    <name type="synonym">Crassostrea gigas</name>
    <dbReference type="NCBI Taxonomy" id="29159"/>
    <lineage>
        <taxon>Eukaryota</taxon>
        <taxon>Metazoa</taxon>
        <taxon>Spiralia</taxon>
        <taxon>Lophotrochozoa</taxon>
        <taxon>Mollusca</taxon>
        <taxon>Bivalvia</taxon>
        <taxon>Autobranchia</taxon>
        <taxon>Pteriomorphia</taxon>
        <taxon>Ostreida</taxon>
        <taxon>Ostreoidea</taxon>
        <taxon>Ostreidae</taxon>
        <taxon>Magallana</taxon>
    </lineage>
</organism>
<sequence>MLTIEQTSSKHCVWYERIGYYDRFHGRVIYDVYKTTKECIKGYTCCSPGAKYCCQEYEVDDSIVTTADAEDDGKQTMGFIIGATLGVAALLFMCSMFGRKLCKRGQASSQSNENSESDQGLIASSDKEQGSIVVPSSTSLSPASSPSEDEDDDSDISSRKSLLHLHDDTKTFLSLLHARRHYPSEPPPSYNYVMNNKEKYPLRHNMLE</sequence>
<evidence type="ECO:0000256" key="2">
    <source>
        <dbReference type="SAM" id="Phobius"/>
    </source>
</evidence>
<keyword evidence="2" id="KW-1133">Transmembrane helix</keyword>
<reference evidence="3" key="1">
    <citation type="submission" date="2022-08" db="UniProtKB">
        <authorList>
            <consortium name="EnsemblMetazoa"/>
        </authorList>
    </citation>
    <scope>IDENTIFICATION</scope>
    <source>
        <strain evidence="3">05x7-T-G4-1.051#20</strain>
    </source>
</reference>